<evidence type="ECO:0000313" key="3">
    <source>
        <dbReference type="Proteomes" id="UP000015346"/>
    </source>
</evidence>
<evidence type="ECO:0000313" key="2">
    <source>
        <dbReference type="EMBL" id="EPX86323.1"/>
    </source>
</evidence>
<dbReference type="STRING" id="1123069.ruthe_01137"/>
<reference evidence="2 3" key="1">
    <citation type="journal article" date="2013" name="Stand. Genomic Sci.">
        <title>Genome sequence of the reddish-pigmented Rubellimicrobium thermophilum type strain (DSM 16684(T)), a member of the Roseobacter clade.</title>
        <authorList>
            <person name="Fiebig A."/>
            <person name="Riedel T."/>
            <person name="Gronow S."/>
            <person name="Petersen J."/>
            <person name="Klenk H.P."/>
            <person name="Goker M."/>
        </authorList>
    </citation>
    <scope>NUCLEOTIDE SEQUENCE [LARGE SCALE GENOMIC DNA]</scope>
    <source>
        <strain evidence="2 3">DSM 16684</strain>
    </source>
</reference>
<keyword evidence="1" id="KW-0812">Transmembrane</keyword>
<keyword evidence="3" id="KW-1185">Reference proteome</keyword>
<evidence type="ECO:0008006" key="4">
    <source>
        <dbReference type="Google" id="ProtNLM"/>
    </source>
</evidence>
<dbReference type="RefSeq" id="WP_021097231.1">
    <property type="nucleotide sequence ID" value="NZ_KE557320.1"/>
</dbReference>
<organism evidence="2 3">
    <name type="scientific">Rubellimicrobium thermophilum DSM 16684</name>
    <dbReference type="NCBI Taxonomy" id="1123069"/>
    <lineage>
        <taxon>Bacteria</taxon>
        <taxon>Pseudomonadati</taxon>
        <taxon>Pseudomonadota</taxon>
        <taxon>Alphaproteobacteria</taxon>
        <taxon>Rhodobacterales</taxon>
        <taxon>Roseobacteraceae</taxon>
        <taxon>Rubellimicrobium</taxon>
    </lineage>
</organism>
<evidence type="ECO:0000256" key="1">
    <source>
        <dbReference type="SAM" id="Phobius"/>
    </source>
</evidence>
<dbReference type="HOGENOM" id="CLU_188447_0_0_5"/>
<comment type="caution">
    <text evidence="2">The sequence shown here is derived from an EMBL/GenBank/DDBJ whole genome shotgun (WGS) entry which is preliminary data.</text>
</comment>
<feature type="transmembrane region" description="Helical" evidence="1">
    <location>
        <begin position="66"/>
        <end position="89"/>
    </location>
</feature>
<keyword evidence="1" id="KW-1133">Transmembrane helix</keyword>
<accession>S9R2W6</accession>
<dbReference type="AlphaFoldDB" id="S9R2W6"/>
<feature type="transmembrane region" description="Helical" evidence="1">
    <location>
        <begin position="38"/>
        <end position="60"/>
    </location>
</feature>
<keyword evidence="1" id="KW-0472">Membrane</keyword>
<name>S9R2W6_9RHOB</name>
<sequence length="90" mass="9127">MENVLGTLGWIMILLLAAVGLLAGWIASRIAGGRNTPLYLLVGVVAAVAAPFVLAALGLTALVGTAVIAVLLVALVFAIVVLVVVRAIIR</sequence>
<gene>
    <name evidence="2" type="ORF">ruthe_01137</name>
</gene>
<feature type="transmembrane region" description="Helical" evidence="1">
    <location>
        <begin position="6"/>
        <end position="26"/>
    </location>
</feature>
<protein>
    <recommendedName>
        <fullName evidence="4">Transglycosylase associated protein</fullName>
    </recommendedName>
</protein>
<dbReference type="EMBL" id="AOLV01000010">
    <property type="protein sequence ID" value="EPX86323.1"/>
    <property type="molecule type" value="Genomic_DNA"/>
</dbReference>
<dbReference type="Proteomes" id="UP000015346">
    <property type="component" value="Unassembled WGS sequence"/>
</dbReference>
<proteinExistence type="predicted"/>